<evidence type="ECO:0000313" key="4">
    <source>
        <dbReference type="RefSeq" id="XP_021828390.1"/>
    </source>
</evidence>
<dbReference type="PANTHER" id="PTHR24186">
    <property type="entry name" value="PROTEIN PHOSPHATASE 1 REGULATORY SUBUNIT"/>
    <property type="match status" value="1"/>
</dbReference>
<organism evidence="3 4">
    <name type="scientific">Prunus avium</name>
    <name type="common">Cherry</name>
    <name type="synonym">Cerasus avium</name>
    <dbReference type="NCBI Taxonomy" id="42229"/>
    <lineage>
        <taxon>Eukaryota</taxon>
        <taxon>Viridiplantae</taxon>
        <taxon>Streptophyta</taxon>
        <taxon>Embryophyta</taxon>
        <taxon>Tracheophyta</taxon>
        <taxon>Spermatophyta</taxon>
        <taxon>Magnoliopsida</taxon>
        <taxon>eudicotyledons</taxon>
        <taxon>Gunneridae</taxon>
        <taxon>Pentapetalae</taxon>
        <taxon>rosids</taxon>
        <taxon>fabids</taxon>
        <taxon>Rosales</taxon>
        <taxon>Rosaceae</taxon>
        <taxon>Amygdaloideae</taxon>
        <taxon>Amygdaleae</taxon>
        <taxon>Prunus</taxon>
    </lineage>
</organism>
<dbReference type="SMART" id="SM00248">
    <property type="entry name" value="ANK"/>
    <property type="match status" value="2"/>
</dbReference>
<keyword evidence="3" id="KW-1185">Reference proteome</keyword>
<dbReference type="PANTHER" id="PTHR24186:SF56">
    <property type="entry name" value="PGG DOMAIN-CONTAINING PROTEIN"/>
    <property type="match status" value="1"/>
</dbReference>
<dbReference type="RefSeq" id="XP_021828390.1">
    <property type="nucleotide sequence ID" value="XM_021972698.1"/>
</dbReference>
<dbReference type="GeneID" id="110768837"/>
<dbReference type="GO" id="GO:0005886">
    <property type="term" value="C:plasma membrane"/>
    <property type="evidence" value="ECO:0007669"/>
    <property type="project" value="TreeGrafter"/>
</dbReference>
<dbReference type="AlphaFoldDB" id="A0A6P5TMX7"/>
<keyword evidence="2" id="KW-0040">ANK repeat</keyword>
<reference evidence="4" key="1">
    <citation type="submission" date="2025-08" db="UniProtKB">
        <authorList>
            <consortium name="RefSeq"/>
        </authorList>
    </citation>
    <scope>IDENTIFICATION</scope>
</reference>
<keyword evidence="1" id="KW-0677">Repeat</keyword>
<dbReference type="InterPro" id="IPR036770">
    <property type="entry name" value="Ankyrin_rpt-contain_sf"/>
</dbReference>
<dbReference type="Pfam" id="PF12796">
    <property type="entry name" value="Ank_2"/>
    <property type="match status" value="1"/>
</dbReference>
<protein>
    <submittedName>
        <fullName evidence="4">Ankyrin repeat-containing protein BDA1-like</fullName>
    </submittedName>
</protein>
<sequence>MDIRLFEASRTGDIQLLYQLLAKNPLLLHTLALASLENPLHVACIAGHVDFVKEIVRFKPDFAQEINNDGFSPMHIAFASANGSVEDVTVQGETSLHLAVEHSQFVAIKASVELVRELNKVNILNMKDNNGNSVHLAGWKHQVVEWLVGINGTTPGALEVNNVNQSGLTPLDLLLIFPSEAGDMEIH</sequence>
<name>A0A6P5TMX7_PRUAV</name>
<dbReference type="Proteomes" id="UP000515124">
    <property type="component" value="Unplaced"/>
</dbReference>
<gene>
    <name evidence="4" type="primary">LOC110768837</name>
</gene>
<evidence type="ECO:0000256" key="1">
    <source>
        <dbReference type="ARBA" id="ARBA00022737"/>
    </source>
</evidence>
<proteinExistence type="predicted"/>
<dbReference type="InterPro" id="IPR002110">
    <property type="entry name" value="Ankyrin_rpt"/>
</dbReference>
<evidence type="ECO:0000256" key="2">
    <source>
        <dbReference type="ARBA" id="ARBA00023043"/>
    </source>
</evidence>
<accession>A0A6P5TMX7</accession>
<dbReference type="SUPFAM" id="SSF48403">
    <property type="entry name" value="Ankyrin repeat"/>
    <property type="match status" value="1"/>
</dbReference>
<evidence type="ECO:0000313" key="3">
    <source>
        <dbReference type="Proteomes" id="UP000515124"/>
    </source>
</evidence>
<dbReference type="KEGG" id="pavi:110768837"/>
<dbReference type="Gene3D" id="1.25.40.20">
    <property type="entry name" value="Ankyrin repeat-containing domain"/>
    <property type="match status" value="1"/>
</dbReference>